<dbReference type="SMART" id="SM00184">
    <property type="entry name" value="RING"/>
    <property type="match status" value="1"/>
</dbReference>
<evidence type="ECO:0000256" key="2">
    <source>
        <dbReference type="ARBA" id="ARBA00022723"/>
    </source>
</evidence>
<feature type="transmembrane region" description="Helical" evidence="7">
    <location>
        <begin position="26"/>
        <end position="43"/>
    </location>
</feature>
<keyword evidence="4" id="KW-0862">Zinc</keyword>
<keyword evidence="7" id="KW-0812">Transmembrane</keyword>
<accession>A0A9Q0J9W5</accession>
<reference evidence="9" key="1">
    <citation type="submission" date="2022-02" db="EMBL/GenBank/DDBJ databases">
        <authorList>
            <person name="Henning P.M."/>
            <person name="McCubbin A.G."/>
            <person name="Shore J.S."/>
        </authorList>
    </citation>
    <scope>NUCLEOTIDE SEQUENCE</scope>
    <source>
        <strain evidence="9">F60SS</strain>
        <tissue evidence="9">Leaves</tissue>
    </source>
</reference>
<evidence type="ECO:0000256" key="5">
    <source>
        <dbReference type="ARBA" id="ARBA00023136"/>
    </source>
</evidence>
<dbReference type="PROSITE" id="PS50089">
    <property type="entry name" value="ZF_RING_2"/>
    <property type="match status" value="1"/>
</dbReference>
<keyword evidence="5 7" id="KW-0472">Membrane</keyword>
<evidence type="ECO:0000256" key="6">
    <source>
        <dbReference type="PROSITE-ProRule" id="PRU00175"/>
    </source>
</evidence>
<dbReference type="GO" id="GO:0016020">
    <property type="term" value="C:membrane"/>
    <property type="evidence" value="ECO:0007669"/>
    <property type="project" value="UniProtKB-SubCell"/>
</dbReference>
<sequence>MLALLHKFPKQPFLLFFSAKTFTRHQTIYLSVYLVLSYIQTNSPVMMKRWFSGMTKVSFGSTRVVSLCIAAMEGFGTVFSSVVLKKAAYASLTCILALGGALVGTVVGALKGHTTETGFIRGSGIGAVAGALTAVQLLESMADGEPLSKGALLCSLMNGKIFTEWVSPAVLKAYQWQISAVETSYGEISDIYEANGVIGLSQDQIRKLPRFTFKCSNLIEQWQEFSCSICLQELKDGDSMRRLPYCGHFFHLDCLDQWLIQNGSCPMCRNCLCVCDCDDPPTPTVL</sequence>
<feature type="transmembrane region" description="Helical" evidence="7">
    <location>
        <begin position="64"/>
        <end position="83"/>
    </location>
</feature>
<evidence type="ECO:0000256" key="7">
    <source>
        <dbReference type="SAM" id="Phobius"/>
    </source>
</evidence>
<evidence type="ECO:0000256" key="1">
    <source>
        <dbReference type="ARBA" id="ARBA00004370"/>
    </source>
</evidence>
<dbReference type="PANTHER" id="PTHR46151:SF12">
    <property type="entry name" value="RING_U-BOX SUPERFAMILY PROTEIN"/>
    <property type="match status" value="1"/>
</dbReference>
<dbReference type="OrthoDB" id="8062037at2759"/>
<dbReference type="Pfam" id="PF13639">
    <property type="entry name" value="zf-RING_2"/>
    <property type="match status" value="1"/>
</dbReference>
<feature type="domain" description="RING-type" evidence="8">
    <location>
        <begin position="227"/>
        <end position="269"/>
    </location>
</feature>
<evidence type="ECO:0000256" key="4">
    <source>
        <dbReference type="ARBA" id="ARBA00022833"/>
    </source>
</evidence>
<dbReference type="EMBL" id="JAKUCV010005026">
    <property type="protein sequence ID" value="KAJ4833025.1"/>
    <property type="molecule type" value="Genomic_DNA"/>
</dbReference>
<dbReference type="Proteomes" id="UP001141552">
    <property type="component" value="Unassembled WGS sequence"/>
</dbReference>
<reference evidence="9" key="2">
    <citation type="journal article" date="2023" name="Plants (Basel)">
        <title>Annotation of the Turnera subulata (Passifloraceae) Draft Genome Reveals the S-Locus Evolved after the Divergence of Turneroideae from Passifloroideae in a Stepwise Manner.</title>
        <authorList>
            <person name="Henning P.M."/>
            <person name="Roalson E.H."/>
            <person name="Mir W."/>
            <person name="McCubbin A.G."/>
            <person name="Shore J.S."/>
        </authorList>
    </citation>
    <scope>NUCLEOTIDE SEQUENCE</scope>
    <source>
        <strain evidence="9">F60SS</strain>
    </source>
</reference>
<comment type="caution">
    <text evidence="9">The sequence shown here is derived from an EMBL/GenBank/DDBJ whole genome shotgun (WGS) entry which is preliminary data.</text>
</comment>
<evidence type="ECO:0000259" key="8">
    <source>
        <dbReference type="PROSITE" id="PS50089"/>
    </source>
</evidence>
<dbReference type="Gene3D" id="3.30.40.10">
    <property type="entry name" value="Zinc/RING finger domain, C3HC4 (zinc finger)"/>
    <property type="match status" value="1"/>
</dbReference>
<name>A0A9Q0J9W5_9ROSI</name>
<keyword evidence="7" id="KW-1133">Transmembrane helix</keyword>
<evidence type="ECO:0000256" key="3">
    <source>
        <dbReference type="ARBA" id="ARBA00022771"/>
    </source>
</evidence>
<organism evidence="9 10">
    <name type="scientific">Turnera subulata</name>
    <dbReference type="NCBI Taxonomy" id="218843"/>
    <lineage>
        <taxon>Eukaryota</taxon>
        <taxon>Viridiplantae</taxon>
        <taxon>Streptophyta</taxon>
        <taxon>Embryophyta</taxon>
        <taxon>Tracheophyta</taxon>
        <taxon>Spermatophyta</taxon>
        <taxon>Magnoliopsida</taxon>
        <taxon>eudicotyledons</taxon>
        <taxon>Gunneridae</taxon>
        <taxon>Pentapetalae</taxon>
        <taxon>rosids</taxon>
        <taxon>fabids</taxon>
        <taxon>Malpighiales</taxon>
        <taxon>Passifloraceae</taxon>
        <taxon>Turnera</taxon>
    </lineage>
</organism>
<dbReference type="GO" id="GO:0008270">
    <property type="term" value="F:zinc ion binding"/>
    <property type="evidence" value="ECO:0007669"/>
    <property type="project" value="UniProtKB-KW"/>
</dbReference>
<dbReference type="AlphaFoldDB" id="A0A9Q0J9W5"/>
<dbReference type="CDD" id="cd16461">
    <property type="entry name" value="RING-H2_EL5-like"/>
    <property type="match status" value="1"/>
</dbReference>
<evidence type="ECO:0000313" key="10">
    <source>
        <dbReference type="Proteomes" id="UP001141552"/>
    </source>
</evidence>
<evidence type="ECO:0000313" key="9">
    <source>
        <dbReference type="EMBL" id="KAJ4833025.1"/>
    </source>
</evidence>
<dbReference type="SUPFAM" id="SSF57850">
    <property type="entry name" value="RING/U-box"/>
    <property type="match status" value="1"/>
</dbReference>
<dbReference type="InterPro" id="IPR013083">
    <property type="entry name" value="Znf_RING/FYVE/PHD"/>
</dbReference>
<comment type="subcellular location">
    <subcellularLocation>
        <location evidence="1">Membrane</location>
    </subcellularLocation>
</comment>
<keyword evidence="10" id="KW-1185">Reference proteome</keyword>
<gene>
    <name evidence="9" type="ORF">Tsubulata_010650</name>
</gene>
<proteinExistence type="predicted"/>
<feature type="transmembrane region" description="Helical" evidence="7">
    <location>
        <begin position="89"/>
        <end position="110"/>
    </location>
</feature>
<keyword evidence="2" id="KW-0479">Metal-binding</keyword>
<protein>
    <recommendedName>
        <fullName evidence="8">RING-type domain-containing protein</fullName>
    </recommendedName>
</protein>
<dbReference type="InterPro" id="IPR001841">
    <property type="entry name" value="Znf_RING"/>
</dbReference>
<keyword evidence="3 6" id="KW-0863">Zinc-finger</keyword>
<dbReference type="PANTHER" id="PTHR46151">
    <property type="entry name" value="NEP1-INTERACTING PROTEIN-LIKE 2"/>
    <property type="match status" value="1"/>
</dbReference>